<dbReference type="Proteomes" id="UP001139474">
    <property type="component" value="Unassembled WGS sequence"/>
</dbReference>
<comment type="caution">
    <text evidence="5">The sequence shown here is derived from an EMBL/GenBank/DDBJ whole genome shotgun (WGS) entry which is preliminary data.</text>
</comment>
<dbReference type="Gene3D" id="3.40.710.10">
    <property type="entry name" value="DD-peptidase/beta-lactamase superfamily"/>
    <property type="match status" value="1"/>
</dbReference>
<dbReference type="EMBL" id="JAMZDE010000008">
    <property type="protein sequence ID" value="MCP1340551.1"/>
    <property type="molecule type" value="Genomic_DNA"/>
</dbReference>
<sequence>MRTKYILLLLIPVYFSNLAFADEKFAKSFVGIFNEGSRIEVIKYLQENMSESQIERYGIDAHVGVLLNQQNTFGQLEVQKHLSAENGNERVRVISSNNDLEYNLMINRERKAPFKINYFTFEDVISDAQKLTTITAQELKQELTNFVDKLARNEAFSGVVLVAEGKDVLFQGAVGYANRPWRVKNEIETKFSLGSMNKMFTAVAALQLIGQGKLKFEDKLIDFVDTSWLPQGEVEAITVRHLLTHTSGFGNFFNDEFNDSNKEAYRNLTAYKPLVSSSPLLFSPGTRNRYSNSGMLMLGLVIESVTGTSYYDYVQENIYNKAGMINTGSFELDSSNQNLATGYLKRSYSDDWVNSIYTRAIKGSPAGGGFSTVGDLHKFAIALTEYKLLSKELTEEAYSEKTDYNSAFWYGYGFSVSGEPNNRIVGHGGAYLGVDARLDIYLDKGFTAVILANQSNTVAPVRRKLNELIARYR</sequence>
<protein>
    <submittedName>
        <fullName evidence="5">Beta-lactamase family protein</fullName>
    </submittedName>
</protein>
<dbReference type="RefSeq" id="WP_253620368.1">
    <property type="nucleotide sequence ID" value="NZ_JAMZDE010000008.1"/>
</dbReference>
<dbReference type="InterPro" id="IPR001466">
    <property type="entry name" value="Beta-lactam-related"/>
</dbReference>
<keyword evidence="3" id="KW-0732">Signal</keyword>
<dbReference type="SUPFAM" id="SSF56601">
    <property type="entry name" value="beta-lactamase/transpeptidase-like"/>
    <property type="match status" value="1"/>
</dbReference>
<feature type="domain" description="Beta-lactamase-related" evidence="4">
    <location>
        <begin position="149"/>
        <end position="461"/>
    </location>
</feature>
<accession>A0A9X2G3F2</accession>
<evidence type="ECO:0000256" key="3">
    <source>
        <dbReference type="SAM" id="SignalP"/>
    </source>
</evidence>
<dbReference type="InterPro" id="IPR050491">
    <property type="entry name" value="AmpC-like"/>
</dbReference>
<evidence type="ECO:0000256" key="2">
    <source>
        <dbReference type="ARBA" id="ARBA00023136"/>
    </source>
</evidence>
<dbReference type="AlphaFoldDB" id="A0A9X2G3F2"/>
<evidence type="ECO:0000256" key="1">
    <source>
        <dbReference type="ARBA" id="ARBA00004370"/>
    </source>
</evidence>
<keyword evidence="2" id="KW-0472">Membrane</keyword>
<dbReference type="InterPro" id="IPR012338">
    <property type="entry name" value="Beta-lactam/transpept-like"/>
</dbReference>
<dbReference type="PANTHER" id="PTHR46825">
    <property type="entry name" value="D-ALANYL-D-ALANINE-CARBOXYPEPTIDASE/ENDOPEPTIDASE AMPH"/>
    <property type="match status" value="1"/>
</dbReference>
<reference evidence="5" key="1">
    <citation type="submission" date="2022-06" db="EMBL/GenBank/DDBJ databases">
        <title>Idiomarina rhizosphaerae M1R2S28.</title>
        <authorList>
            <person name="Sun J.-Q."/>
            <person name="Li L.-F."/>
        </authorList>
    </citation>
    <scope>NUCLEOTIDE SEQUENCE</scope>
    <source>
        <strain evidence="5">M1R2S28</strain>
    </source>
</reference>
<name>A0A9X2G3F2_9GAMM</name>
<evidence type="ECO:0000259" key="4">
    <source>
        <dbReference type="Pfam" id="PF00144"/>
    </source>
</evidence>
<comment type="subcellular location">
    <subcellularLocation>
        <location evidence="1">Membrane</location>
    </subcellularLocation>
</comment>
<feature type="chain" id="PRO_5040749595" evidence="3">
    <location>
        <begin position="22"/>
        <end position="473"/>
    </location>
</feature>
<dbReference type="PANTHER" id="PTHR46825:SF11">
    <property type="entry name" value="PENICILLIN-BINDING PROTEIN 4"/>
    <property type="match status" value="1"/>
</dbReference>
<gene>
    <name evidence="5" type="ORF">NJR55_13275</name>
</gene>
<dbReference type="GO" id="GO:0016020">
    <property type="term" value="C:membrane"/>
    <property type="evidence" value="ECO:0007669"/>
    <property type="project" value="UniProtKB-SubCell"/>
</dbReference>
<evidence type="ECO:0000313" key="5">
    <source>
        <dbReference type="EMBL" id="MCP1340551.1"/>
    </source>
</evidence>
<proteinExistence type="predicted"/>
<dbReference type="Pfam" id="PF00144">
    <property type="entry name" value="Beta-lactamase"/>
    <property type="match status" value="1"/>
</dbReference>
<keyword evidence="6" id="KW-1185">Reference proteome</keyword>
<feature type="signal peptide" evidence="3">
    <location>
        <begin position="1"/>
        <end position="21"/>
    </location>
</feature>
<organism evidence="5 6">
    <name type="scientific">Idiomarina rhizosphaerae</name>
    <dbReference type="NCBI Taxonomy" id="2961572"/>
    <lineage>
        <taxon>Bacteria</taxon>
        <taxon>Pseudomonadati</taxon>
        <taxon>Pseudomonadota</taxon>
        <taxon>Gammaproteobacteria</taxon>
        <taxon>Alteromonadales</taxon>
        <taxon>Idiomarinaceae</taxon>
        <taxon>Idiomarina</taxon>
    </lineage>
</organism>
<evidence type="ECO:0000313" key="6">
    <source>
        <dbReference type="Proteomes" id="UP001139474"/>
    </source>
</evidence>